<feature type="binding site" evidence="8">
    <location>
        <position position="271"/>
    </location>
    <ligand>
        <name>Mn(2+)</name>
        <dbReference type="ChEBI" id="CHEBI:29035"/>
        <label>2</label>
    </ligand>
</feature>
<gene>
    <name evidence="8 10" type="primary">pepA</name>
    <name evidence="10" type="ORF">DSM112329_03977</name>
</gene>
<dbReference type="GO" id="GO:0006508">
    <property type="term" value="P:proteolysis"/>
    <property type="evidence" value="ECO:0007669"/>
    <property type="project" value="UniProtKB-KW"/>
</dbReference>
<feature type="active site" evidence="8">
    <location>
        <position position="334"/>
    </location>
</feature>
<dbReference type="InterPro" id="IPR000819">
    <property type="entry name" value="Peptidase_M17_C"/>
</dbReference>
<dbReference type="KEGG" id="parq:DSM112329_03977"/>
<organism evidence="10">
    <name type="scientific">Paraconexibacter sp. AEG42_29</name>
    <dbReference type="NCBI Taxonomy" id="2997339"/>
    <lineage>
        <taxon>Bacteria</taxon>
        <taxon>Bacillati</taxon>
        <taxon>Actinomycetota</taxon>
        <taxon>Thermoleophilia</taxon>
        <taxon>Solirubrobacterales</taxon>
        <taxon>Paraconexibacteraceae</taxon>
        <taxon>Paraconexibacter</taxon>
    </lineage>
</organism>
<keyword evidence="5 8" id="KW-0645">Protease</keyword>
<reference evidence="10" key="1">
    <citation type="submission" date="2022-12" db="EMBL/GenBank/DDBJ databases">
        <title>Paraconexibacter alkalitolerans sp. nov. and Baekduia alba sp. nov., isolated from soil and emended description of the genera Paraconexibacter (Chun et al., 2020) and Baekduia (An et al., 2020).</title>
        <authorList>
            <person name="Vieira S."/>
            <person name="Huber K.J."/>
            <person name="Geppert A."/>
            <person name="Wolf J."/>
            <person name="Neumann-Schaal M."/>
            <person name="Muesken M."/>
            <person name="Overmann J."/>
        </authorList>
    </citation>
    <scope>NUCLEOTIDE SEQUENCE</scope>
    <source>
        <strain evidence="10">AEG42_29</strain>
    </source>
</reference>
<feature type="binding site" evidence="8">
    <location>
        <position position="248"/>
    </location>
    <ligand>
        <name>Mn(2+)</name>
        <dbReference type="ChEBI" id="CHEBI:29035"/>
        <label>2</label>
    </ligand>
</feature>
<feature type="binding site" evidence="8">
    <location>
        <position position="253"/>
    </location>
    <ligand>
        <name>Mn(2+)</name>
        <dbReference type="ChEBI" id="CHEBI:29035"/>
        <label>1</label>
    </ligand>
</feature>
<evidence type="ECO:0000256" key="4">
    <source>
        <dbReference type="ARBA" id="ARBA00022438"/>
    </source>
</evidence>
<dbReference type="GO" id="GO:0005737">
    <property type="term" value="C:cytoplasm"/>
    <property type="evidence" value="ECO:0007669"/>
    <property type="project" value="UniProtKB-SubCell"/>
</dbReference>
<evidence type="ECO:0000256" key="3">
    <source>
        <dbReference type="ARBA" id="ARBA00009528"/>
    </source>
</evidence>
<comment type="catalytic activity">
    <reaction evidence="2 8">
        <text>Release of an N-terminal amino acid, preferentially leucine, but not glutamic or aspartic acids.</text>
        <dbReference type="EC" id="3.4.11.10"/>
    </reaction>
</comment>
<evidence type="ECO:0000256" key="5">
    <source>
        <dbReference type="ARBA" id="ARBA00022670"/>
    </source>
</evidence>
<proteinExistence type="inferred from homology"/>
<dbReference type="EC" id="3.4.11.1" evidence="8"/>
<dbReference type="Gene3D" id="3.40.220.10">
    <property type="entry name" value="Leucine Aminopeptidase, subunit E, domain 1"/>
    <property type="match status" value="1"/>
</dbReference>
<evidence type="ECO:0000256" key="2">
    <source>
        <dbReference type="ARBA" id="ARBA00000967"/>
    </source>
</evidence>
<protein>
    <recommendedName>
        <fullName evidence="8">Probable cytosol aminopeptidase</fullName>
        <ecNumber evidence="8">3.4.11.1</ecNumber>
    </recommendedName>
    <alternativeName>
        <fullName evidence="8">Leucine aminopeptidase</fullName>
        <shortName evidence="8">LAP</shortName>
        <ecNumber evidence="8">3.4.11.10</ecNumber>
    </alternativeName>
    <alternativeName>
        <fullName evidence="8">Leucyl aminopeptidase</fullName>
    </alternativeName>
</protein>
<dbReference type="InterPro" id="IPR043472">
    <property type="entry name" value="Macro_dom-like"/>
</dbReference>
<dbReference type="InterPro" id="IPR011356">
    <property type="entry name" value="Leucine_aapep/pepB"/>
</dbReference>
<dbReference type="Pfam" id="PF00883">
    <property type="entry name" value="Peptidase_M17"/>
    <property type="match status" value="1"/>
</dbReference>
<feature type="active site" evidence="8">
    <location>
        <position position="260"/>
    </location>
</feature>
<feature type="binding site" evidence="8">
    <location>
        <position position="253"/>
    </location>
    <ligand>
        <name>Mn(2+)</name>
        <dbReference type="ChEBI" id="CHEBI:29035"/>
        <label>2</label>
    </ligand>
</feature>
<dbReference type="HAMAP" id="MF_00181">
    <property type="entry name" value="Cytosol_peptidase_M17"/>
    <property type="match status" value="1"/>
</dbReference>
<evidence type="ECO:0000313" key="10">
    <source>
        <dbReference type="EMBL" id="XAY07098.1"/>
    </source>
</evidence>
<dbReference type="InterPro" id="IPR023042">
    <property type="entry name" value="Peptidase_M17_leu_NH2_pept"/>
</dbReference>
<dbReference type="Gene3D" id="3.40.630.10">
    <property type="entry name" value="Zn peptidases"/>
    <property type="match status" value="1"/>
</dbReference>
<keyword evidence="8" id="KW-0479">Metal-binding</keyword>
<keyword evidence="6 8" id="KW-0378">Hydrolase</keyword>
<dbReference type="CDD" id="cd00433">
    <property type="entry name" value="Peptidase_M17"/>
    <property type="match status" value="1"/>
</dbReference>
<dbReference type="PRINTS" id="PR00481">
    <property type="entry name" value="LAMNOPPTDASE"/>
</dbReference>
<dbReference type="Pfam" id="PF02789">
    <property type="entry name" value="Peptidase_M17_N"/>
    <property type="match status" value="1"/>
</dbReference>
<feature type="domain" description="Cytosol aminopeptidase" evidence="9">
    <location>
        <begin position="328"/>
        <end position="335"/>
    </location>
</feature>
<dbReference type="SUPFAM" id="SSF53187">
    <property type="entry name" value="Zn-dependent exopeptidases"/>
    <property type="match status" value="1"/>
</dbReference>
<feature type="binding site" evidence="8">
    <location>
        <position position="332"/>
    </location>
    <ligand>
        <name>Mn(2+)</name>
        <dbReference type="ChEBI" id="CHEBI:29035"/>
        <label>1</label>
    </ligand>
</feature>
<comment type="subcellular location">
    <subcellularLocation>
        <location evidence="8">Cytoplasm</location>
    </subcellularLocation>
</comment>
<comment type="cofactor">
    <cofactor evidence="8">
        <name>Mn(2+)</name>
        <dbReference type="ChEBI" id="CHEBI:29035"/>
    </cofactor>
    <text evidence="8">Binds 2 manganese ions per subunit.</text>
</comment>
<comment type="similarity">
    <text evidence="3 8">Belongs to the peptidase M17 family.</text>
</comment>
<dbReference type="GO" id="GO:0030145">
    <property type="term" value="F:manganese ion binding"/>
    <property type="evidence" value="ECO:0007669"/>
    <property type="project" value="UniProtKB-UniRule"/>
</dbReference>
<dbReference type="PANTHER" id="PTHR11963:SF23">
    <property type="entry name" value="CYTOSOL AMINOPEPTIDASE"/>
    <property type="match status" value="1"/>
</dbReference>
<dbReference type="RefSeq" id="WP_354698305.1">
    <property type="nucleotide sequence ID" value="NZ_CP114014.1"/>
</dbReference>
<evidence type="ECO:0000256" key="1">
    <source>
        <dbReference type="ARBA" id="ARBA00000135"/>
    </source>
</evidence>
<dbReference type="AlphaFoldDB" id="A0AAU7AZN6"/>
<dbReference type="PANTHER" id="PTHR11963">
    <property type="entry name" value="LEUCINE AMINOPEPTIDASE-RELATED"/>
    <property type="match status" value="1"/>
</dbReference>
<dbReference type="EC" id="3.4.11.10" evidence="8"/>
<name>A0AAU7AZN6_9ACTN</name>
<evidence type="ECO:0000259" key="9">
    <source>
        <dbReference type="PROSITE" id="PS00631"/>
    </source>
</evidence>
<comment type="function">
    <text evidence="7 8">Presumably involved in the processing and regular turnover of intracellular proteins. Catalyzes the removal of unsubstituted N-terminal amino acids from various peptides.</text>
</comment>
<keyword evidence="8" id="KW-0963">Cytoplasm</keyword>
<evidence type="ECO:0000256" key="6">
    <source>
        <dbReference type="ARBA" id="ARBA00022801"/>
    </source>
</evidence>
<dbReference type="PROSITE" id="PS00631">
    <property type="entry name" value="CYTOSOL_AP"/>
    <property type="match status" value="1"/>
</dbReference>
<dbReference type="InterPro" id="IPR008283">
    <property type="entry name" value="Peptidase_M17_N"/>
</dbReference>
<keyword evidence="8" id="KW-0464">Manganese</keyword>
<feature type="binding site" evidence="8">
    <location>
        <position position="332"/>
    </location>
    <ligand>
        <name>Mn(2+)</name>
        <dbReference type="ChEBI" id="CHEBI:29035"/>
        <label>2</label>
    </ligand>
</feature>
<keyword evidence="4 8" id="KW-0031">Aminopeptidase</keyword>
<dbReference type="SUPFAM" id="SSF52949">
    <property type="entry name" value="Macro domain-like"/>
    <property type="match status" value="1"/>
</dbReference>
<sequence>MLVRATTTAPIDTAADTVAIGVFDGKRVAHDVEGGALQRLLDSGEAQTSFRHLAQTHAAGKRWILVGLGDRDRFDAERARVAAATVYARCRDLGTTVLCWELPHRLDDDQAGGFVEGTVLASYRFTAFKSGAKDDAAAPAELLVSDHESRVVTVDRAAVVARAQNATRELQDRPANDLTPTALAEFALTLADAHDHITARVEGRAEIVARGMGAFAAVAQGTDVEPALIVLRYEPPDATGPLLGFVGKAVTHDTGGLSIKPAGSMHRMKFDMSGGGAVLGAMQAIAALALPVRIVAVVGSTENTINGSAVKPGDIVRAMNGLTIEVDNTDAEGRLVLGDCLTHAIELGAERLVDVATLTGGVVTALGSTYAGVFANDERWFDVVQAAGARSGERLWRLPLDPEYADRVKGRYADLTNSPEDKKAHPISGAEFLHRFAGDDVPWAHLDIAGVGYDLGKPWAPKGGSGFGVRLLVALAQAHAAA</sequence>
<dbReference type="EMBL" id="CP114014">
    <property type="protein sequence ID" value="XAY07098.1"/>
    <property type="molecule type" value="Genomic_DNA"/>
</dbReference>
<feature type="binding site" evidence="8">
    <location>
        <position position="330"/>
    </location>
    <ligand>
        <name>Mn(2+)</name>
        <dbReference type="ChEBI" id="CHEBI:29035"/>
        <label>1</label>
    </ligand>
</feature>
<evidence type="ECO:0000256" key="7">
    <source>
        <dbReference type="ARBA" id="ARBA00049972"/>
    </source>
</evidence>
<evidence type="ECO:0000256" key="8">
    <source>
        <dbReference type="HAMAP-Rule" id="MF_00181"/>
    </source>
</evidence>
<dbReference type="GO" id="GO:0070006">
    <property type="term" value="F:metalloaminopeptidase activity"/>
    <property type="evidence" value="ECO:0007669"/>
    <property type="project" value="InterPro"/>
</dbReference>
<comment type="catalytic activity">
    <reaction evidence="1 8">
        <text>Release of an N-terminal amino acid, Xaa-|-Yaa-, in which Xaa is preferably Leu, but may be other amino acids including Pro although not Arg or Lys, and Yaa may be Pro. Amino acid amides and methyl esters are also readily hydrolyzed, but rates on arylamides are exceedingly low.</text>
        <dbReference type="EC" id="3.4.11.1"/>
    </reaction>
</comment>
<accession>A0AAU7AZN6</accession>